<keyword evidence="2" id="KW-1185">Reference proteome</keyword>
<dbReference type="EMBL" id="CP151502">
    <property type="protein sequence ID" value="WZN59854.1"/>
    <property type="molecule type" value="Genomic_DNA"/>
</dbReference>
<sequence>MTDGDEASCRSRAQDLLEAIVSSRGAEEDKRAAVEEFERNPKLRQAVHRAFEQDMGEECALCDTLRQATSVLAGPVENAFAASFLPHAIRQMMHSVYHDATESKVPLHKYVIAANNAITKIFELGVFADEFPDLDLSSDYHNPKPSHAGASLRKQDGFAAEGNKAVPRAFSGQAANSSVNSDLFVGALSNVVYHIRGMGTGAHLDAVALCLHVLCQGIKSLEYKVQVAVREAQVTVREEASRYEVTSSMYKVMSHVLGYLLQESKSAKVVAQARAACLLMRERAEIDMNSVGLMISSQLTSMKRCNDS</sequence>
<gene>
    <name evidence="1" type="ORF">HKI87_02g13820</name>
</gene>
<dbReference type="Proteomes" id="UP001472866">
    <property type="component" value="Chromosome 02"/>
</dbReference>
<dbReference type="AlphaFoldDB" id="A0AAX4P275"/>
<evidence type="ECO:0000313" key="1">
    <source>
        <dbReference type="EMBL" id="WZN59854.1"/>
    </source>
</evidence>
<organism evidence="1 2">
    <name type="scientific">Chloropicon roscoffensis</name>
    <dbReference type="NCBI Taxonomy" id="1461544"/>
    <lineage>
        <taxon>Eukaryota</taxon>
        <taxon>Viridiplantae</taxon>
        <taxon>Chlorophyta</taxon>
        <taxon>Chloropicophyceae</taxon>
        <taxon>Chloropicales</taxon>
        <taxon>Chloropicaceae</taxon>
        <taxon>Chloropicon</taxon>
    </lineage>
</organism>
<reference evidence="1 2" key="1">
    <citation type="submission" date="2024-03" db="EMBL/GenBank/DDBJ databases">
        <title>Complete genome sequence of the green alga Chloropicon roscoffensis RCC1871.</title>
        <authorList>
            <person name="Lemieux C."/>
            <person name="Pombert J.-F."/>
            <person name="Otis C."/>
            <person name="Turmel M."/>
        </authorList>
    </citation>
    <scope>NUCLEOTIDE SEQUENCE [LARGE SCALE GENOMIC DNA]</scope>
    <source>
        <strain evidence="1 2">RCC1871</strain>
    </source>
</reference>
<evidence type="ECO:0000313" key="2">
    <source>
        <dbReference type="Proteomes" id="UP001472866"/>
    </source>
</evidence>
<name>A0AAX4P275_9CHLO</name>
<accession>A0AAX4P275</accession>
<proteinExistence type="predicted"/>
<protein>
    <submittedName>
        <fullName evidence="1">Uncharacterized protein</fullName>
    </submittedName>
</protein>